<accession>A0A6C0YB71</accession>
<evidence type="ECO:0000313" key="2">
    <source>
        <dbReference type="EMBL" id="QIC70300.1"/>
    </source>
</evidence>
<gene>
    <name evidence="2" type="ORF">FSC09_07690</name>
</gene>
<protein>
    <submittedName>
        <fullName evidence="2">Uncharacterized protein</fullName>
    </submittedName>
</protein>
<organism evidence="2 3">
    <name type="scientific">Acinetobacter indicus</name>
    <dbReference type="NCBI Taxonomy" id="756892"/>
    <lineage>
        <taxon>Bacteria</taxon>
        <taxon>Pseudomonadati</taxon>
        <taxon>Pseudomonadota</taxon>
        <taxon>Gammaproteobacteria</taxon>
        <taxon>Moraxellales</taxon>
        <taxon>Moraxellaceae</taxon>
        <taxon>Acinetobacter</taxon>
    </lineage>
</organism>
<feature type="chain" id="PRO_5030150494" evidence="1">
    <location>
        <begin position="25"/>
        <end position="157"/>
    </location>
</feature>
<reference evidence="2 3" key="1">
    <citation type="submission" date="2019-09" db="EMBL/GenBank/DDBJ databases">
        <title>Non-baumannii Acinetobacter spp. carrying blaNDM-1 isolated in China.</title>
        <authorList>
            <person name="Cui C."/>
            <person name="Chen C."/>
            <person name="Sun J."/>
            <person name="Liu Y."/>
        </authorList>
    </citation>
    <scope>NUCLEOTIDE SEQUENCE [LARGE SCALE GENOMIC DNA]</scope>
    <source>
        <strain evidence="2 3">B18</strain>
    </source>
</reference>
<evidence type="ECO:0000313" key="3">
    <source>
        <dbReference type="Proteomes" id="UP000503440"/>
    </source>
</evidence>
<proteinExistence type="predicted"/>
<dbReference type="RefSeq" id="WP_163141920.1">
    <property type="nucleotide sequence ID" value="NZ_CP044450.1"/>
</dbReference>
<dbReference type="EMBL" id="CP044455">
    <property type="protein sequence ID" value="QIC70300.1"/>
    <property type="molecule type" value="Genomic_DNA"/>
</dbReference>
<feature type="signal peptide" evidence="1">
    <location>
        <begin position="1"/>
        <end position="24"/>
    </location>
</feature>
<keyword evidence="1" id="KW-0732">Signal</keyword>
<evidence type="ECO:0000256" key="1">
    <source>
        <dbReference type="SAM" id="SignalP"/>
    </source>
</evidence>
<dbReference type="AlphaFoldDB" id="A0A6C0YB71"/>
<sequence>MNNKIYLSTVLALGLSVFSFTSHASELDQYLQQKQIIDAEYKIKNTTGLNEILNIISVEDSRTLPYQVDQNTIIEQMQLFADRVEVEGLISSPDFEQFAQDVGHSEVKKIMKKNLLQNCEMIFEHQFQRVNPYRIELQLSSAQQQFQLQLKNSECKF</sequence>
<dbReference type="Proteomes" id="UP000503440">
    <property type="component" value="Chromosome"/>
</dbReference>
<name>A0A6C0YB71_9GAMM</name>